<gene>
    <name evidence="4" type="ORF">SAMN05444972_10490</name>
</gene>
<reference evidence="5" key="1">
    <citation type="submission" date="2016-10" db="EMBL/GenBank/DDBJ databases">
        <authorList>
            <person name="Varghese N."/>
            <person name="Submissions S."/>
        </authorList>
    </citation>
    <scope>NUCLEOTIDE SEQUENCE [LARGE SCALE GENOMIC DNA]</scope>
    <source>
        <strain evidence="5">DSM 45789</strain>
    </source>
</reference>
<accession>A0A1I6R3T7</accession>
<evidence type="ECO:0000259" key="2">
    <source>
        <dbReference type="Pfam" id="PF25792"/>
    </source>
</evidence>
<dbReference type="EMBL" id="FPAA01000004">
    <property type="protein sequence ID" value="SFS59329.1"/>
    <property type="molecule type" value="Genomic_DNA"/>
</dbReference>
<dbReference type="RefSeq" id="WP_091835632.1">
    <property type="nucleotide sequence ID" value="NZ_FPAA01000004.1"/>
</dbReference>
<dbReference type="Pfam" id="PF25792">
    <property type="entry name" value="BREX_BrxC_helical"/>
    <property type="match status" value="1"/>
</dbReference>
<feature type="domain" description="Probable ATP-binding protein BrxC alpha-helical" evidence="2">
    <location>
        <begin position="875"/>
        <end position="997"/>
    </location>
</feature>
<dbReference type="Pfam" id="PF25796">
    <property type="entry name" value="BREX_BrxC_4th"/>
    <property type="match status" value="1"/>
</dbReference>
<dbReference type="InterPro" id="IPR058038">
    <property type="entry name" value="BREX_BrxC_wHTH"/>
</dbReference>
<evidence type="ECO:0000313" key="5">
    <source>
        <dbReference type="Proteomes" id="UP000198660"/>
    </source>
</evidence>
<dbReference type="NCBIfam" id="NF033441">
    <property type="entry name" value="BREX_BrxC"/>
    <property type="match status" value="1"/>
</dbReference>
<keyword evidence="5" id="KW-1185">Reference proteome</keyword>
<dbReference type="OrthoDB" id="3201900at2"/>
<evidence type="ECO:0000313" key="4">
    <source>
        <dbReference type="EMBL" id="SFS59329.1"/>
    </source>
</evidence>
<dbReference type="InterPro" id="IPR027417">
    <property type="entry name" value="P-loop_NTPase"/>
</dbReference>
<protein>
    <recommendedName>
        <fullName evidence="6">BREX system P-loop protein BrxC</fullName>
    </recommendedName>
</protein>
<evidence type="ECO:0000259" key="3">
    <source>
        <dbReference type="Pfam" id="PF25796"/>
    </source>
</evidence>
<proteinExistence type="predicted"/>
<dbReference type="InterPro" id="IPR058036">
    <property type="entry name" value="BREX_BrxC_4th"/>
</dbReference>
<dbReference type="InterPro" id="IPR058037">
    <property type="entry name" value="BREX_BrxC_helical"/>
</dbReference>
<evidence type="ECO:0008006" key="6">
    <source>
        <dbReference type="Google" id="ProtNLM"/>
    </source>
</evidence>
<name>A0A1I6R3T7_9BACL</name>
<evidence type="ECO:0000259" key="1">
    <source>
        <dbReference type="Pfam" id="PF25791"/>
    </source>
</evidence>
<dbReference type="Pfam" id="PF25791">
    <property type="entry name" value="WHD_BREX_BrxC"/>
    <property type="match status" value="1"/>
</dbReference>
<dbReference type="Proteomes" id="UP000198660">
    <property type="component" value="Unassembled WGS sequence"/>
</dbReference>
<organism evidence="4 5">
    <name type="scientific">Marininema halotolerans</name>
    <dbReference type="NCBI Taxonomy" id="1155944"/>
    <lineage>
        <taxon>Bacteria</taxon>
        <taxon>Bacillati</taxon>
        <taxon>Bacillota</taxon>
        <taxon>Bacilli</taxon>
        <taxon>Bacillales</taxon>
        <taxon>Thermoactinomycetaceae</taxon>
        <taxon>Marininema</taxon>
    </lineage>
</organism>
<dbReference type="AlphaFoldDB" id="A0A1I6R3T7"/>
<dbReference type="InterPro" id="IPR047679">
    <property type="entry name" value="BREX_BrxC"/>
</dbReference>
<feature type="domain" description="Probable ATP-binding protein BrxC winged helix-turn-helix" evidence="1">
    <location>
        <begin position="773"/>
        <end position="862"/>
    </location>
</feature>
<feature type="domain" description="Probable ATP-binding protein BrxC 4th six-stranded beta-sheet" evidence="3">
    <location>
        <begin position="568"/>
        <end position="735"/>
    </location>
</feature>
<dbReference type="SUPFAM" id="SSF52540">
    <property type="entry name" value="P-loop containing nucleoside triphosphate hydrolases"/>
    <property type="match status" value="1"/>
</dbReference>
<sequence length="1176" mass="135332">MLHDIFTIKELFEKDIERNINGVIQAGSMDEQTRDIELTEYVITEEIEEQMTYFYRNYMKSLEQPHKQIGAWISGFFGSGKSHFLKILSYLLDSKVYAGKKTVDYFLEKTENQTLLAQMKQVAEYDSHTILFNIESKSATSSANNSDLHQKEMIVEAFLKTFNEYLGYASTLWIADIERQIDRGSDFAAFKTAYFELHGTTWEANRNNIKFKRKAFKEALASIGVEEETAEDLLSTANRTFSISSGEFATLMKEHCDKQGPNYRLAFFVDEMGQHIGDDRRLMLNLQTLVEDLGEACAGKVWVVVTSQEKIDAVTKIANQGNDDFSKIQGRFPTRMALTSSNTDEVIRRRLLQKTEPAKDELYSRYEMEEQSLKNLLAFDHNRFHLNSGYRSAEEFASFYPFIPYQIPLLQKIFERVRNQGEAGKHLAHGERSLLSAIQEVALELKDEGTSRLASFSQFYEPIRRFLDSRITYTINRASDRENIADFDIQVLKVLYMIKGISEVDATYENITTLLIDSVDTIKADLKKKVRASLNNLRKEVLIQEHANQTFSFLSDDEQEIQHEVDRTPVSDNDIDEKMGKEFFNSLYPHPRFSYLDAVFEFNREFNDYSKGNSSRDLTLHVSTRDLSEEEAMLKSYGGYLVMRIGDAVVARDLEEGFKRVVQLQNYLNVKRSTQLPEEYKRIIDDLGKQLAEFEKQAKVLLRDACKGAIFYVMGKEYIYRGTVENQIQEAMKKLVDNTFNKKSYITEPVPLKNAVEVVTEWGKKGLPSGTINQGQNNQLAYDDLLRYLEQLQNKVIMYKQLIDTYTHKPYGWTEQDVAGITAALYQTKKIELIRLGTDLTVPEQIASSLLNKREREQVEIRVKVRMSPQDHGDLMDLLQEVFNNYEGIESYQDGARLLERYLREWEGRINAIQIRARQGNPRFPYPEGEKLSALQSEIQALLECKDSKSLVEQSIQAFDDLLDGLELLDRCDPFYQGKGIQLFDEAVQLLQNQEDEIIAFEHDTDVMQTKQQMEQILLQTSPYKSIPSLSTLCARLKQRIQALVSDEGNVVLEEVGQIEHEAEALSLKYANQPDALTLIAEAKEKVEKYRTAIEAASQRSTVATFQEKTRQEYHQLQSQLATVSGEEESISITWSDLIPATGVAIQHTEELEAFLKDLRTRLQSTLQRGKIHLRR</sequence>